<gene>
    <name evidence="2" type="ORF">AEA09_06120</name>
</gene>
<feature type="transmembrane region" description="Helical" evidence="1">
    <location>
        <begin position="141"/>
        <end position="159"/>
    </location>
</feature>
<dbReference type="EMBL" id="LGRV01000003">
    <property type="protein sequence ID" value="KOS68169.1"/>
    <property type="molecule type" value="Genomic_DNA"/>
</dbReference>
<evidence type="ECO:0000256" key="1">
    <source>
        <dbReference type="SAM" id="Phobius"/>
    </source>
</evidence>
<keyword evidence="1" id="KW-0472">Membrane</keyword>
<keyword evidence="1" id="KW-0812">Transmembrane</keyword>
<sequence length="214" mass="25312">MDYIEYKKKKQNSFAFVLSYMGLTLITFLYAFIFCLVIHIRNHGEYFTSILWTTFVFLMPAVISILFTLLIYYYIFKKYYVSKSTFIALKEISGYFSVFSIIIINALVKFYVPNAEENSNKSFIIKELEGFFKITLADINYTYTLPILFSISTITMYIFEKWNHAYSSVRVVVKKVNNVKLLDSPTLQRCDAIVKEMKEILEESREILNKYKIR</sequence>
<reference evidence="3" key="1">
    <citation type="submission" date="2015-07" db="EMBL/GenBank/DDBJ databases">
        <title>Fjat-14205 dsm 2895.</title>
        <authorList>
            <person name="Liu B."/>
            <person name="Wang J."/>
            <person name="Zhu Y."/>
            <person name="Liu G."/>
            <person name="Chen Q."/>
            <person name="Chen Z."/>
            <person name="Lan J."/>
            <person name="Che J."/>
            <person name="Ge C."/>
            <person name="Shi H."/>
            <person name="Pan Z."/>
            <person name="Liu X."/>
        </authorList>
    </citation>
    <scope>NUCLEOTIDE SEQUENCE [LARGE SCALE GENOMIC DNA]</scope>
    <source>
        <strain evidence="3">DSM 25560</strain>
    </source>
</reference>
<comment type="caution">
    <text evidence="2">The sequence shown here is derived from an EMBL/GenBank/DDBJ whole genome shotgun (WGS) entry which is preliminary data.</text>
</comment>
<feature type="transmembrane region" description="Helical" evidence="1">
    <location>
        <begin position="12"/>
        <end position="40"/>
    </location>
</feature>
<dbReference type="RefSeq" id="WP_053582988.1">
    <property type="nucleotide sequence ID" value="NZ_LGRV01000003.1"/>
</dbReference>
<organism evidence="2 3">
    <name type="scientific">Lysinibacillus contaminans</name>
    <dbReference type="NCBI Taxonomy" id="1293441"/>
    <lineage>
        <taxon>Bacteria</taxon>
        <taxon>Bacillati</taxon>
        <taxon>Bacillota</taxon>
        <taxon>Bacilli</taxon>
        <taxon>Bacillales</taxon>
        <taxon>Bacillaceae</taxon>
        <taxon>Lysinibacillus</taxon>
    </lineage>
</organism>
<protein>
    <submittedName>
        <fullName evidence="2">Uncharacterized protein</fullName>
    </submittedName>
</protein>
<feature type="transmembrane region" description="Helical" evidence="1">
    <location>
        <begin position="95"/>
        <end position="112"/>
    </location>
</feature>
<name>A0ABR5K0A6_9BACI</name>
<proteinExistence type="predicted"/>
<evidence type="ECO:0000313" key="3">
    <source>
        <dbReference type="Proteomes" id="UP000050668"/>
    </source>
</evidence>
<evidence type="ECO:0000313" key="2">
    <source>
        <dbReference type="EMBL" id="KOS68169.1"/>
    </source>
</evidence>
<keyword evidence="3" id="KW-1185">Reference proteome</keyword>
<dbReference type="Proteomes" id="UP000050668">
    <property type="component" value="Unassembled WGS sequence"/>
</dbReference>
<feature type="transmembrane region" description="Helical" evidence="1">
    <location>
        <begin position="46"/>
        <end position="75"/>
    </location>
</feature>
<keyword evidence="1" id="KW-1133">Transmembrane helix</keyword>
<accession>A0ABR5K0A6</accession>